<name>A0A5M3WLG6_9ACTN</name>
<feature type="transmembrane region" description="Helical" evidence="1">
    <location>
        <begin position="255"/>
        <end position="279"/>
    </location>
</feature>
<dbReference type="EMBL" id="BLAE01000019">
    <property type="protein sequence ID" value="GES10105.1"/>
    <property type="molecule type" value="Genomic_DNA"/>
</dbReference>
<feature type="transmembrane region" description="Helical" evidence="1">
    <location>
        <begin position="192"/>
        <end position="215"/>
    </location>
</feature>
<feature type="transmembrane region" description="Helical" evidence="1">
    <location>
        <begin position="57"/>
        <end position="82"/>
    </location>
</feature>
<evidence type="ECO:0000313" key="3">
    <source>
        <dbReference type="Proteomes" id="UP000331127"/>
    </source>
</evidence>
<feature type="transmembrane region" description="Helical" evidence="1">
    <location>
        <begin position="336"/>
        <end position="355"/>
    </location>
</feature>
<keyword evidence="1" id="KW-1133">Transmembrane helix</keyword>
<organism evidence="2 3">
    <name type="scientific">Acrocarpospora macrocephala</name>
    <dbReference type="NCBI Taxonomy" id="150177"/>
    <lineage>
        <taxon>Bacteria</taxon>
        <taxon>Bacillati</taxon>
        <taxon>Actinomycetota</taxon>
        <taxon>Actinomycetes</taxon>
        <taxon>Streptosporangiales</taxon>
        <taxon>Streptosporangiaceae</taxon>
        <taxon>Acrocarpospora</taxon>
    </lineage>
</organism>
<evidence type="ECO:0000313" key="2">
    <source>
        <dbReference type="EMBL" id="GES10105.1"/>
    </source>
</evidence>
<sequence>MIERAPSAFTLPVHTFRLLLRCLPGLVLWFALGRLVRWGLMFAAAHLSYGSWYQARLVGVLFLFTLVVMVSLATVVGMLYTLREALLETRARRAAEEGKESIFGALNRTALVFAGLYMTWGFVDQDLRDFENVDRALMPDREIADRFAGRESQLGEGLTALDVRISLAAMVVAFLLKTYFGRRHEANEGRFSGILATFGELAFVFYGLTATVALVKLRADWIGSRAAVTTWHGWTEEAGKVIPGWDTFWSDVWPLILSGLAFPLAWLTVGILVYGAYAADTQTTIRGTRLESAAARVERTHSLTRATLGKLTGGFTSRWIPLLNSLRMTVRGGAPLFGLFALLYVGLHIGGDFLARAGAYLTAGGPYLWMVTDVPVSFVVDLVVTLVSMALIAATFDLAATRDRVSGGSAARPDPARPAAPTP</sequence>
<gene>
    <name evidence="2" type="ORF">Amac_037020</name>
</gene>
<feature type="transmembrane region" description="Helical" evidence="1">
    <location>
        <begin position="375"/>
        <end position="396"/>
    </location>
</feature>
<feature type="transmembrane region" description="Helical" evidence="1">
    <location>
        <begin position="163"/>
        <end position="180"/>
    </location>
</feature>
<proteinExistence type="predicted"/>
<keyword evidence="1" id="KW-0812">Transmembrane</keyword>
<reference evidence="2 3" key="1">
    <citation type="submission" date="2019-10" db="EMBL/GenBank/DDBJ databases">
        <title>Whole genome shotgun sequence of Acrocarpospora macrocephala NBRC 16266.</title>
        <authorList>
            <person name="Ichikawa N."/>
            <person name="Kimura A."/>
            <person name="Kitahashi Y."/>
            <person name="Komaki H."/>
            <person name="Oguchi A."/>
        </authorList>
    </citation>
    <scope>NUCLEOTIDE SEQUENCE [LARGE SCALE GENOMIC DNA]</scope>
    <source>
        <strain evidence="2 3">NBRC 16266</strain>
    </source>
</reference>
<accession>A0A5M3WLG6</accession>
<keyword evidence="1" id="KW-0472">Membrane</keyword>
<dbReference type="Proteomes" id="UP000331127">
    <property type="component" value="Unassembled WGS sequence"/>
</dbReference>
<dbReference type="AlphaFoldDB" id="A0A5M3WLG6"/>
<feature type="transmembrane region" description="Helical" evidence="1">
    <location>
        <begin position="26"/>
        <end position="45"/>
    </location>
</feature>
<keyword evidence="3" id="KW-1185">Reference proteome</keyword>
<evidence type="ECO:0000256" key="1">
    <source>
        <dbReference type="SAM" id="Phobius"/>
    </source>
</evidence>
<comment type="caution">
    <text evidence="2">The sequence shown here is derived from an EMBL/GenBank/DDBJ whole genome shotgun (WGS) entry which is preliminary data.</text>
</comment>
<feature type="transmembrane region" description="Helical" evidence="1">
    <location>
        <begin position="102"/>
        <end position="123"/>
    </location>
</feature>
<protein>
    <submittedName>
        <fullName evidence="2">Uncharacterized protein</fullName>
    </submittedName>
</protein>